<feature type="domain" description="HTH luxR-type" evidence="4">
    <location>
        <begin position="191"/>
        <end position="256"/>
    </location>
</feature>
<evidence type="ECO:0000259" key="4">
    <source>
        <dbReference type="PROSITE" id="PS50043"/>
    </source>
</evidence>
<evidence type="ECO:0000313" key="6">
    <source>
        <dbReference type="Proteomes" id="UP001195963"/>
    </source>
</evidence>
<dbReference type="InterPro" id="IPR036388">
    <property type="entry name" value="WH-like_DNA-bd_sf"/>
</dbReference>
<evidence type="ECO:0000256" key="2">
    <source>
        <dbReference type="ARBA" id="ARBA00023125"/>
    </source>
</evidence>
<dbReference type="InterPro" id="IPR016032">
    <property type="entry name" value="Sig_transdc_resp-reg_C-effctor"/>
</dbReference>
<dbReference type="PANTHER" id="PTHR44688">
    <property type="entry name" value="DNA-BINDING TRANSCRIPTIONAL ACTIVATOR DEVR_DOSR"/>
    <property type="match status" value="1"/>
</dbReference>
<comment type="caution">
    <text evidence="5">The sequence shown here is derived from an EMBL/GenBank/DDBJ whole genome shotgun (WGS) entry which is preliminary data.</text>
</comment>
<organism evidence="5 6">
    <name type="scientific">Shewanella nanhaiensis</name>
    <dbReference type="NCBI Taxonomy" id="2864872"/>
    <lineage>
        <taxon>Bacteria</taxon>
        <taxon>Pseudomonadati</taxon>
        <taxon>Pseudomonadota</taxon>
        <taxon>Gammaproteobacteria</taxon>
        <taxon>Alteromonadales</taxon>
        <taxon>Shewanellaceae</taxon>
        <taxon>Shewanella</taxon>
    </lineage>
</organism>
<evidence type="ECO:0000256" key="1">
    <source>
        <dbReference type="ARBA" id="ARBA00023015"/>
    </source>
</evidence>
<dbReference type="Pfam" id="PF00196">
    <property type="entry name" value="GerE"/>
    <property type="match status" value="1"/>
</dbReference>
<name>A0ABS7E346_9GAMM</name>
<evidence type="ECO:0000256" key="3">
    <source>
        <dbReference type="ARBA" id="ARBA00023163"/>
    </source>
</evidence>
<accession>A0ABS7E346</accession>
<dbReference type="Gene3D" id="1.10.10.10">
    <property type="entry name" value="Winged helix-like DNA-binding domain superfamily/Winged helix DNA-binding domain"/>
    <property type="match status" value="1"/>
</dbReference>
<evidence type="ECO:0000313" key="5">
    <source>
        <dbReference type="EMBL" id="MBW8184068.1"/>
    </source>
</evidence>
<dbReference type="SMART" id="SM00421">
    <property type="entry name" value="HTH_LUXR"/>
    <property type="match status" value="1"/>
</dbReference>
<dbReference type="PRINTS" id="PR00038">
    <property type="entry name" value="HTHLUXR"/>
</dbReference>
<dbReference type="Proteomes" id="UP001195963">
    <property type="component" value="Unassembled WGS sequence"/>
</dbReference>
<proteinExistence type="predicted"/>
<dbReference type="SUPFAM" id="SSF46894">
    <property type="entry name" value="C-terminal effector domain of the bipartite response regulators"/>
    <property type="match status" value="1"/>
</dbReference>
<keyword evidence="3" id="KW-0804">Transcription</keyword>
<dbReference type="PANTHER" id="PTHR44688:SF16">
    <property type="entry name" value="DNA-BINDING TRANSCRIPTIONAL ACTIVATOR DEVR_DOSR"/>
    <property type="match status" value="1"/>
</dbReference>
<dbReference type="InterPro" id="IPR000792">
    <property type="entry name" value="Tscrpt_reg_LuxR_C"/>
</dbReference>
<sequence>MKRPSQPCLLSSELSLYIAGIYNSSQYLTSEQYKAHCIAGLTEFIPSEIFTWNISDTKQLPPQDNRFEYQAEQSGLVHSLTATTPSDLDANQIEIIQFILPHIAEGFRLNLLSKFYFSEKCSYRFKAVCNQKGEILEQEEGFTELLEMAGISNLQAILPRSPLSEGVYGFAGLISIVTQKNNYYIVELHFFGKDFNILSKKQLLICFFISQGLSNEEIAEKMSTSRKTTENHLANIYFKLNLSSRSILVSKLIAGQNALVAT</sequence>
<dbReference type="RefSeq" id="WP_220109614.1">
    <property type="nucleotide sequence ID" value="NZ_JAHZST010000006.1"/>
</dbReference>
<dbReference type="PROSITE" id="PS50043">
    <property type="entry name" value="HTH_LUXR_2"/>
    <property type="match status" value="1"/>
</dbReference>
<dbReference type="CDD" id="cd06170">
    <property type="entry name" value="LuxR_C_like"/>
    <property type="match status" value="1"/>
</dbReference>
<keyword evidence="1" id="KW-0805">Transcription regulation</keyword>
<reference evidence="5 6" key="1">
    <citation type="submission" date="2021-07" db="EMBL/GenBank/DDBJ databases">
        <title>Shewanella sp. nov, isolated from SCS.</title>
        <authorList>
            <person name="Cao W.R."/>
        </authorList>
    </citation>
    <scope>NUCLEOTIDE SEQUENCE [LARGE SCALE GENOMIC DNA]</scope>
    <source>
        <strain evidence="5 6">NR704-98</strain>
    </source>
</reference>
<keyword evidence="2" id="KW-0238">DNA-binding</keyword>
<protein>
    <submittedName>
        <fullName evidence="5">Helix-turn-helix transcriptional regulator</fullName>
    </submittedName>
</protein>
<keyword evidence="6" id="KW-1185">Reference proteome</keyword>
<gene>
    <name evidence="5" type="ORF">K0625_10315</name>
</gene>
<dbReference type="EMBL" id="JAHZST010000006">
    <property type="protein sequence ID" value="MBW8184068.1"/>
    <property type="molecule type" value="Genomic_DNA"/>
</dbReference>